<organism evidence="2 3">
    <name type="scientific">Streptomyces nanshensis</name>
    <dbReference type="NCBI Taxonomy" id="518642"/>
    <lineage>
        <taxon>Bacteria</taxon>
        <taxon>Bacillati</taxon>
        <taxon>Actinomycetota</taxon>
        <taxon>Actinomycetes</taxon>
        <taxon>Kitasatosporales</taxon>
        <taxon>Streptomycetaceae</taxon>
        <taxon>Streptomyces</taxon>
    </lineage>
</organism>
<dbReference type="PATRIC" id="fig|518642.7.peg.6247"/>
<feature type="region of interest" description="Disordered" evidence="1">
    <location>
        <begin position="101"/>
        <end position="222"/>
    </location>
</feature>
<reference evidence="2 3" key="1">
    <citation type="journal article" date="2016" name="Front. Microbiol.">
        <title>Comparative Genomics Analysis of Streptomyces Species Reveals Their Adaptation to the Marine Environment and Their Diversity at the Genomic Level.</title>
        <authorList>
            <person name="Tian X."/>
            <person name="Zhang Z."/>
            <person name="Yang T."/>
            <person name="Chen M."/>
            <person name="Li J."/>
            <person name="Chen F."/>
            <person name="Yang J."/>
            <person name="Li W."/>
            <person name="Zhang B."/>
            <person name="Zhang Z."/>
            <person name="Wu J."/>
            <person name="Zhang C."/>
            <person name="Long L."/>
            <person name="Xiao J."/>
        </authorList>
    </citation>
    <scope>NUCLEOTIDE SEQUENCE [LARGE SCALE GENOMIC DNA]</scope>
    <source>
        <strain evidence="2 3">SCSIO M10372</strain>
    </source>
</reference>
<name>A0A1E7M0Y7_9ACTN</name>
<dbReference type="Gene3D" id="1.10.645.10">
    <property type="entry name" value="Cytochrome-c3 Hydrogenase, chain B"/>
    <property type="match status" value="1"/>
</dbReference>
<feature type="compositionally biased region" description="Gly residues" evidence="1">
    <location>
        <begin position="199"/>
        <end position="209"/>
    </location>
</feature>
<feature type="compositionally biased region" description="Basic and acidic residues" evidence="1">
    <location>
        <begin position="106"/>
        <end position="159"/>
    </location>
</feature>
<dbReference type="AlphaFoldDB" id="A0A1E7M0Y7"/>
<proteinExistence type="predicted"/>
<evidence type="ECO:0000256" key="1">
    <source>
        <dbReference type="SAM" id="MobiDB-lite"/>
    </source>
</evidence>
<feature type="compositionally biased region" description="Basic and acidic residues" evidence="1">
    <location>
        <begin position="177"/>
        <end position="197"/>
    </location>
</feature>
<evidence type="ECO:0000313" key="3">
    <source>
        <dbReference type="Proteomes" id="UP000175971"/>
    </source>
</evidence>
<gene>
    <name evidence="2" type="ORF">AN221_04075</name>
</gene>
<dbReference type="EMBL" id="LJGZ01000005">
    <property type="protein sequence ID" value="OEV22097.1"/>
    <property type="molecule type" value="Genomic_DNA"/>
</dbReference>
<accession>A0A1E7M0Y7</accession>
<dbReference type="Proteomes" id="UP000175971">
    <property type="component" value="Unassembled WGS sequence"/>
</dbReference>
<dbReference type="InterPro" id="IPR029014">
    <property type="entry name" value="NiFe-Hase_large"/>
</dbReference>
<dbReference type="RefSeq" id="WP_070199798.1">
    <property type="nucleotide sequence ID" value="NZ_LJGZ01000005.1"/>
</dbReference>
<evidence type="ECO:0000313" key="2">
    <source>
        <dbReference type="EMBL" id="OEV22097.1"/>
    </source>
</evidence>
<sequence>MDLTGMMLRAAAARPRVLVVCMPGGAAVRLAAERHLRLRDWPSAATPAQADLLFVAGPPCAYLQAAVERLWQDLPAPRARAHARTADEVLAALDAACARLASSAAQREEEPPAETDSRPPQDGRHEQSSDHDGTEGHAFLEEAAKDGEHGEESVPERSNGRYTGSGGAHFSRKQHHGDHGGEEKRGDGGDAHEDHQGHGGHGGHGGMEMPGGLPMAGQGEDRDGLTLDRLHVPLGPLLSDWPTGLTLRLVLQGDVVQAADLDEEPLFASRPVESFWVQPWLRSAAGDAVGSGEAARRRAAARLDSLGRLLVVAGWPAEAMKARRLRDDLLDGAPAAALASRLKRLRRRVGRSRTLFWLTRSVGVLTAQDAQAAGVSGPAARADGDVAARYRQWLTDIRHDVARLDDPSPLDPAEESPRGRWDAQQPPSAALVALLPHLLDGTELAAARLIVASLDPDLDELGAHSREGAARG</sequence>
<keyword evidence="3" id="KW-1185">Reference proteome</keyword>
<protein>
    <submittedName>
        <fullName evidence="2">Uncharacterized protein</fullName>
    </submittedName>
</protein>
<feature type="region of interest" description="Disordered" evidence="1">
    <location>
        <begin position="404"/>
        <end position="425"/>
    </location>
</feature>
<comment type="caution">
    <text evidence="2">The sequence shown here is derived from an EMBL/GenBank/DDBJ whole genome shotgun (WGS) entry which is preliminary data.</text>
</comment>